<dbReference type="AlphaFoldDB" id="K1R666"/>
<dbReference type="Gene3D" id="2.170.300.10">
    <property type="entry name" value="Tie2 ligand-binding domain superfamily"/>
    <property type="match status" value="1"/>
</dbReference>
<name>K1R666_MAGGI</name>
<dbReference type="InParanoid" id="K1R666"/>
<gene>
    <name evidence="1" type="ORF">CGI_10025463</name>
</gene>
<accession>K1R666</accession>
<dbReference type="EMBL" id="JH818671">
    <property type="protein sequence ID" value="EKC29456.1"/>
    <property type="molecule type" value="Genomic_DNA"/>
</dbReference>
<proteinExistence type="predicted"/>
<evidence type="ECO:0000313" key="1">
    <source>
        <dbReference type="EMBL" id="EKC29456.1"/>
    </source>
</evidence>
<reference evidence="1" key="1">
    <citation type="journal article" date="2012" name="Nature">
        <title>The oyster genome reveals stress adaptation and complexity of shell formation.</title>
        <authorList>
            <person name="Zhang G."/>
            <person name="Fang X."/>
            <person name="Guo X."/>
            <person name="Li L."/>
            <person name="Luo R."/>
            <person name="Xu F."/>
            <person name="Yang P."/>
            <person name="Zhang L."/>
            <person name="Wang X."/>
            <person name="Qi H."/>
            <person name="Xiong Z."/>
            <person name="Que H."/>
            <person name="Xie Y."/>
            <person name="Holland P.W."/>
            <person name="Paps J."/>
            <person name="Zhu Y."/>
            <person name="Wu F."/>
            <person name="Chen Y."/>
            <person name="Wang J."/>
            <person name="Peng C."/>
            <person name="Meng J."/>
            <person name="Yang L."/>
            <person name="Liu J."/>
            <person name="Wen B."/>
            <person name="Zhang N."/>
            <person name="Huang Z."/>
            <person name="Zhu Q."/>
            <person name="Feng Y."/>
            <person name="Mount A."/>
            <person name="Hedgecock D."/>
            <person name="Xu Z."/>
            <person name="Liu Y."/>
            <person name="Domazet-Loso T."/>
            <person name="Du Y."/>
            <person name="Sun X."/>
            <person name="Zhang S."/>
            <person name="Liu B."/>
            <person name="Cheng P."/>
            <person name="Jiang X."/>
            <person name="Li J."/>
            <person name="Fan D."/>
            <person name="Wang W."/>
            <person name="Fu W."/>
            <person name="Wang T."/>
            <person name="Wang B."/>
            <person name="Zhang J."/>
            <person name="Peng Z."/>
            <person name="Li Y."/>
            <person name="Li N."/>
            <person name="Wang J."/>
            <person name="Chen M."/>
            <person name="He Y."/>
            <person name="Tan F."/>
            <person name="Song X."/>
            <person name="Zheng Q."/>
            <person name="Huang R."/>
            <person name="Yang H."/>
            <person name="Du X."/>
            <person name="Chen L."/>
            <person name="Yang M."/>
            <person name="Gaffney P.M."/>
            <person name="Wang S."/>
            <person name="Luo L."/>
            <person name="She Z."/>
            <person name="Ming Y."/>
            <person name="Huang W."/>
            <person name="Zhang S."/>
            <person name="Huang B."/>
            <person name="Zhang Y."/>
            <person name="Qu T."/>
            <person name="Ni P."/>
            <person name="Miao G."/>
            <person name="Wang J."/>
            <person name="Wang Q."/>
            <person name="Steinberg C.E."/>
            <person name="Wang H."/>
            <person name="Li N."/>
            <person name="Qian L."/>
            <person name="Zhang G."/>
            <person name="Li Y."/>
            <person name="Yang H."/>
            <person name="Liu X."/>
            <person name="Wang J."/>
            <person name="Yin Y."/>
            <person name="Wang J."/>
        </authorList>
    </citation>
    <scope>NUCLEOTIDE SEQUENCE [LARGE SCALE GENOMIC DNA]</scope>
    <source>
        <strain evidence="1">05x7-T-G4-1.051#20</strain>
    </source>
</reference>
<protein>
    <recommendedName>
        <fullName evidence="2">EGF-like domain-containing protein</fullName>
    </recommendedName>
</protein>
<evidence type="ECO:0008006" key="2">
    <source>
        <dbReference type="Google" id="ProtNLM"/>
    </source>
</evidence>
<dbReference type="HOGENOM" id="CLU_2239150_0_0_1"/>
<organism evidence="1">
    <name type="scientific">Magallana gigas</name>
    <name type="common">Pacific oyster</name>
    <name type="synonym">Crassostrea gigas</name>
    <dbReference type="NCBI Taxonomy" id="29159"/>
    <lineage>
        <taxon>Eukaryota</taxon>
        <taxon>Metazoa</taxon>
        <taxon>Spiralia</taxon>
        <taxon>Lophotrochozoa</taxon>
        <taxon>Mollusca</taxon>
        <taxon>Bivalvia</taxon>
        <taxon>Autobranchia</taxon>
        <taxon>Pteriomorphia</taxon>
        <taxon>Ostreida</taxon>
        <taxon>Ostreoidea</taxon>
        <taxon>Ostreidae</taxon>
        <taxon>Magallana</taxon>
    </lineage>
</organism>
<sequence>MLNSFTCTTFAFESSVIVSRHEIYREVDCDSGSYGVDCNKMCGNCLNESQCSNVNGTCFTGCDAGYEGDLCKTLHIFTYDGLCTQVSGGHMSNTGDVFSVSSKQE</sequence>